<dbReference type="AlphaFoldDB" id="A0A8T0SCP0"/>
<evidence type="ECO:0000313" key="2">
    <source>
        <dbReference type="Proteomes" id="UP000823388"/>
    </source>
</evidence>
<name>A0A8T0SCP0_PANVG</name>
<sequence>MASSISAAPVNSNCNHASYLRAGKLRRRCRGPWPCLPAYSSIDPFCITYHTKSRSIDRWQPPPPLIERANGLKSTIRL</sequence>
<accession>A0A8T0SCP0</accession>
<keyword evidence="2" id="KW-1185">Reference proteome</keyword>
<comment type="caution">
    <text evidence="1">The sequence shown here is derived from an EMBL/GenBank/DDBJ whole genome shotgun (WGS) entry which is preliminary data.</text>
</comment>
<proteinExistence type="predicted"/>
<organism evidence="1 2">
    <name type="scientific">Panicum virgatum</name>
    <name type="common">Blackwell switchgrass</name>
    <dbReference type="NCBI Taxonomy" id="38727"/>
    <lineage>
        <taxon>Eukaryota</taxon>
        <taxon>Viridiplantae</taxon>
        <taxon>Streptophyta</taxon>
        <taxon>Embryophyta</taxon>
        <taxon>Tracheophyta</taxon>
        <taxon>Spermatophyta</taxon>
        <taxon>Magnoliopsida</taxon>
        <taxon>Liliopsida</taxon>
        <taxon>Poales</taxon>
        <taxon>Poaceae</taxon>
        <taxon>PACMAD clade</taxon>
        <taxon>Panicoideae</taxon>
        <taxon>Panicodae</taxon>
        <taxon>Paniceae</taxon>
        <taxon>Panicinae</taxon>
        <taxon>Panicum</taxon>
        <taxon>Panicum sect. Hiantes</taxon>
    </lineage>
</organism>
<gene>
    <name evidence="1" type="ORF">PVAP13_5KG031433</name>
</gene>
<dbReference type="Proteomes" id="UP000823388">
    <property type="component" value="Chromosome 5K"/>
</dbReference>
<reference evidence="1" key="1">
    <citation type="submission" date="2020-05" db="EMBL/GenBank/DDBJ databases">
        <title>WGS assembly of Panicum virgatum.</title>
        <authorList>
            <person name="Lovell J.T."/>
            <person name="Jenkins J."/>
            <person name="Shu S."/>
            <person name="Juenger T.E."/>
            <person name="Schmutz J."/>
        </authorList>
    </citation>
    <scope>NUCLEOTIDE SEQUENCE</scope>
    <source>
        <strain evidence="1">AP13</strain>
    </source>
</reference>
<evidence type="ECO:0000313" key="1">
    <source>
        <dbReference type="EMBL" id="KAG2594885.1"/>
    </source>
</evidence>
<protein>
    <submittedName>
        <fullName evidence="1">Uncharacterized protein</fullName>
    </submittedName>
</protein>
<dbReference type="EMBL" id="CM029045">
    <property type="protein sequence ID" value="KAG2594885.1"/>
    <property type="molecule type" value="Genomic_DNA"/>
</dbReference>